<dbReference type="SUPFAM" id="SSF88659">
    <property type="entry name" value="Sigma3 and sigma4 domains of RNA polymerase sigma factors"/>
    <property type="match status" value="1"/>
</dbReference>
<evidence type="ECO:0000256" key="2">
    <source>
        <dbReference type="ARBA" id="ARBA00023015"/>
    </source>
</evidence>
<dbReference type="SUPFAM" id="SSF88946">
    <property type="entry name" value="Sigma2 domain of RNA polymerase sigma factors"/>
    <property type="match status" value="1"/>
</dbReference>
<keyword evidence="4" id="KW-0804">Transcription</keyword>
<protein>
    <submittedName>
        <fullName evidence="7">RNA polymerase sigma-70 factor, ECF subfamily</fullName>
    </submittedName>
</protein>
<dbReference type="GO" id="GO:0016987">
    <property type="term" value="F:sigma factor activity"/>
    <property type="evidence" value="ECO:0007669"/>
    <property type="project" value="UniProtKB-KW"/>
</dbReference>
<dbReference type="PANTHER" id="PTHR43133:SF46">
    <property type="entry name" value="RNA POLYMERASE SIGMA-70 FACTOR ECF SUBFAMILY"/>
    <property type="match status" value="1"/>
</dbReference>
<evidence type="ECO:0000256" key="3">
    <source>
        <dbReference type="ARBA" id="ARBA00023082"/>
    </source>
</evidence>
<dbReference type="GO" id="GO:0003677">
    <property type="term" value="F:DNA binding"/>
    <property type="evidence" value="ECO:0007669"/>
    <property type="project" value="InterPro"/>
</dbReference>
<dbReference type="Gene3D" id="1.10.1740.10">
    <property type="match status" value="1"/>
</dbReference>
<dbReference type="Pfam" id="PF08281">
    <property type="entry name" value="Sigma70_r4_2"/>
    <property type="match status" value="1"/>
</dbReference>
<dbReference type="Gene3D" id="1.10.10.10">
    <property type="entry name" value="Winged helix-like DNA-binding domain superfamily/Winged helix DNA-binding domain"/>
    <property type="match status" value="1"/>
</dbReference>
<dbReference type="Pfam" id="PF04542">
    <property type="entry name" value="Sigma70_r2"/>
    <property type="match status" value="1"/>
</dbReference>
<dbReference type="CDD" id="cd06171">
    <property type="entry name" value="Sigma70_r4"/>
    <property type="match status" value="1"/>
</dbReference>
<dbReference type="InterPro" id="IPR013324">
    <property type="entry name" value="RNA_pol_sigma_r3/r4-like"/>
</dbReference>
<comment type="similarity">
    <text evidence="1">Belongs to the sigma-70 factor family. ECF subfamily.</text>
</comment>
<organism evidence="7 8">
    <name type="scientific">Ferrimonas marina</name>
    <dbReference type="NCBI Taxonomy" id="299255"/>
    <lineage>
        <taxon>Bacteria</taxon>
        <taxon>Pseudomonadati</taxon>
        <taxon>Pseudomonadota</taxon>
        <taxon>Gammaproteobacteria</taxon>
        <taxon>Alteromonadales</taxon>
        <taxon>Ferrimonadaceae</taxon>
        <taxon>Ferrimonas</taxon>
    </lineage>
</organism>
<dbReference type="NCBIfam" id="TIGR02937">
    <property type="entry name" value="sigma70-ECF"/>
    <property type="match status" value="1"/>
</dbReference>
<dbReference type="EMBL" id="FQXG01000011">
    <property type="protein sequence ID" value="SHI23182.1"/>
    <property type="molecule type" value="Genomic_DNA"/>
</dbReference>
<feature type="domain" description="RNA polymerase sigma factor 70 region 4 type 2" evidence="6">
    <location>
        <begin position="128"/>
        <end position="175"/>
    </location>
</feature>
<dbReference type="InterPro" id="IPR007627">
    <property type="entry name" value="RNA_pol_sigma70_r2"/>
</dbReference>
<evidence type="ECO:0000256" key="1">
    <source>
        <dbReference type="ARBA" id="ARBA00010641"/>
    </source>
</evidence>
<dbReference type="InterPro" id="IPR036388">
    <property type="entry name" value="WH-like_DNA-bd_sf"/>
</dbReference>
<name>A0A1M5ZG76_9GAMM</name>
<dbReference type="Proteomes" id="UP000184268">
    <property type="component" value="Unassembled WGS sequence"/>
</dbReference>
<accession>A0A1M5ZG76</accession>
<dbReference type="InterPro" id="IPR013249">
    <property type="entry name" value="RNA_pol_sigma70_r4_t2"/>
</dbReference>
<gene>
    <name evidence="7" type="ORF">SAMN02745129_0265</name>
</gene>
<keyword evidence="3" id="KW-0731">Sigma factor</keyword>
<proteinExistence type="inferred from homology"/>
<evidence type="ECO:0000259" key="6">
    <source>
        <dbReference type="Pfam" id="PF08281"/>
    </source>
</evidence>
<feature type="domain" description="RNA polymerase sigma-70 region 2" evidence="5">
    <location>
        <begin position="35"/>
        <end position="102"/>
    </location>
</feature>
<dbReference type="PANTHER" id="PTHR43133">
    <property type="entry name" value="RNA POLYMERASE ECF-TYPE SIGMA FACTO"/>
    <property type="match status" value="1"/>
</dbReference>
<sequence>MPQGAISPMPEPHPDPDRAWVIAARNGDALAFEQLYRRHHRRIYALCLRLSGGKGQAEDHTQEVFVRAWQKLAQYRGEAQFASWLHRLAINLVLDQQRRQRWWHKLVPLSEQPEPQAAGPEDHGIDPLLPSLPTRPRQVFVLFAIEGYSHKEVGQLLGISEGASKAHYHRARQQLKEMLQ</sequence>
<evidence type="ECO:0000313" key="7">
    <source>
        <dbReference type="EMBL" id="SHI23182.1"/>
    </source>
</evidence>
<keyword evidence="8" id="KW-1185">Reference proteome</keyword>
<keyword evidence="2" id="KW-0805">Transcription regulation</keyword>
<dbReference type="STRING" id="299255.SAMN02745129_0265"/>
<dbReference type="InterPro" id="IPR039425">
    <property type="entry name" value="RNA_pol_sigma-70-like"/>
</dbReference>
<dbReference type="AlphaFoldDB" id="A0A1M5ZG76"/>
<evidence type="ECO:0000313" key="8">
    <source>
        <dbReference type="Proteomes" id="UP000184268"/>
    </source>
</evidence>
<evidence type="ECO:0000259" key="5">
    <source>
        <dbReference type="Pfam" id="PF04542"/>
    </source>
</evidence>
<dbReference type="InterPro" id="IPR014284">
    <property type="entry name" value="RNA_pol_sigma-70_dom"/>
</dbReference>
<dbReference type="GO" id="GO:0006352">
    <property type="term" value="P:DNA-templated transcription initiation"/>
    <property type="evidence" value="ECO:0007669"/>
    <property type="project" value="InterPro"/>
</dbReference>
<evidence type="ECO:0000256" key="4">
    <source>
        <dbReference type="ARBA" id="ARBA00023163"/>
    </source>
</evidence>
<reference evidence="7 8" key="1">
    <citation type="submission" date="2016-11" db="EMBL/GenBank/DDBJ databases">
        <authorList>
            <person name="Jaros S."/>
            <person name="Januszkiewicz K."/>
            <person name="Wedrychowicz H."/>
        </authorList>
    </citation>
    <scope>NUCLEOTIDE SEQUENCE [LARGE SCALE GENOMIC DNA]</scope>
    <source>
        <strain evidence="7 8">DSM 16917</strain>
    </source>
</reference>
<dbReference type="InterPro" id="IPR013325">
    <property type="entry name" value="RNA_pol_sigma_r2"/>
</dbReference>